<evidence type="ECO:0000313" key="2">
    <source>
        <dbReference type="Proteomes" id="UP000324996"/>
    </source>
</evidence>
<comment type="caution">
    <text evidence="1">The sequence shown here is derived from an EMBL/GenBank/DDBJ whole genome shotgun (WGS) entry which is preliminary data.</text>
</comment>
<dbReference type="Proteomes" id="UP000324996">
    <property type="component" value="Unassembled WGS sequence"/>
</dbReference>
<evidence type="ECO:0000313" key="1">
    <source>
        <dbReference type="EMBL" id="GER05157.1"/>
    </source>
</evidence>
<protein>
    <submittedName>
        <fullName evidence="1">Uncharacterized protein</fullName>
    </submittedName>
</protein>
<dbReference type="EMBL" id="BKCN01000018">
    <property type="protein sequence ID" value="GER05157.1"/>
    <property type="molecule type" value="Genomic_DNA"/>
</dbReference>
<organism evidence="1 2">
    <name type="scientific">Iodidimonas nitroreducens</name>
    <dbReference type="NCBI Taxonomy" id="1236968"/>
    <lineage>
        <taxon>Bacteria</taxon>
        <taxon>Pseudomonadati</taxon>
        <taxon>Pseudomonadota</taxon>
        <taxon>Alphaproteobacteria</taxon>
        <taxon>Iodidimonadales</taxon>
        <taxon>Iodidimonadaceae</taxon>
        <taxon>Iodidimonas</taxon>
    </lineage>
</organism>
<gene>
    <name evidence="1" type="ORF">JCM17846_28390</name>
</gene>
<dbReference type="AlphaFoldDB" id="A0A5A7NB68"/>
<proteinExistence type="predicted"/>
<name>A0A5A7NB68_9PROT</name>
<sequence>MQITISRASRAPNGTLIAVVVVSIDDRFFRRITGDMEQMKIYEADILYRDGSLVYPLIHSSPDEMITPLWVAMLADLLGHDQWIASPRLSIPHSDLDVALRLQRSAYLYAALDRSCRRCFSLS</sequence>
<accession>A0A5A7NB68</accession>
<keyword evidence="2" id="KW-1185">Reference proteome</keyword>
<dbReference type="RefSeq" id="WP_150007328.1">
    <property type="nucleotide sequence ID" value="NZ_BKCN01000018.1"/>
</dbReference>
<reference evidence="1 2" key="1">
    <citation type="submission" date="2019-09" db="EMBL/GenBank/DDBJ databases">
        <title>NBRP : Genome information of microbial organism related human and environment.</title>
        <authorList>
            <person name="Hattori M."/>
            <person name="Oshima K."/>
            <person name="Inaba H."/>
            <person name="Suda W."/>
            <person name="Sakamoto M."/>
            <person name="Iino T."/>
            <person name="Kitahara M."/>
            <person name="Oshida Y."/>
            <person name="Iida T."/>
            <person name="Kudo T."/>
            <person name="Itoh T."/>
            <person name="Ohkuma M."/>
        </authorList>
    </citation>
    <scope>NUCLEOTIDE SEQUENCE [LARGE SCALE GENOMIC DNA]</scope>
    <source>
        <strain evidence="1 2">Q-1</strain>
    </source>
</reference>